<comment type="subcellular location">
    <subcellularLocation>
        <location evidence="9">Cytoplasm</location>
    </subcellularLocation>
</comment>
<gene>
    <name evidence="11" type="ORF">TR134980</name>
</gene>
<dbReference type="InterPro" id="IPR003527">
    <property type="entry name" value="MAP_kinase_CS"/>
</dbReference>
<evidence type="ECO:0000313" key="11">
    <source>
        <dbReference type="EMBL" id="JAP45049.1"/>
    </source>
</evidence>
<evidence type="ECO:0000256" key="8">
    <source>
        <dbReference type="ARBA" id="ARBA00048312"/>
    </source>
</evidence>
<proteinExistence type="inferred from homology"/>
<dbReference type="PROSITE" id="PS50011">
    <property type="entry name" value="PROTEIN_KINASE_DOM"/>
    <property type="match status" value="1"/>
</dbReference>
<dbReference type="InterPro" id="IPR008351">
    <property type="entry name" value="MAPK_JNK"/>
</dbReference>
<dbReference type="PANTHER" id="PTHR24055">
    <property type="entry name" value="MITOGEN-ACTIVATED PROTEIN KINASE"/>
    <property type="match status" value="1"/>
</dbReference>
<dbReference type="SUPFAM" id="SSF56112">
    <property type="entry name" value="Protein kinase-like (PK-like)"/>
    <property type="match status" value="1"/>
</dbReference>
<evidence type="ECO:0000256" key="6">
    <source>
        <dbReference type="ARBA" id="ARBA00022840"/>
    </source>
</evidence>
<dbReference type="GO" id="GO:0004707">
    <property type="term" value="F:MAP kinase activity"/>
    <property type="evidence" value="ECO:0007669"/>
    <property type="project" value="UniProtKB-UniRule"/>
</dbReference>
<sequence length="376" mass="43363">MDVHTEPAPCAQRIPDNFHVEVVGDSQFVIPKRYSGLRPIGAGAQGFVVSAFDSHLQQRVAIKKLAKPFQNITHAKRAYREIVLMKLVNHRNIISLLDAFSPQDNLGEFQEVYIVMELMDANLCQVIHMDLDHERTSFLLYQMLCGVKHLHMSGIIHRDLKPSNIAVRNDCTLKILDFGLARTANENFMMTPYVVTRYYRAPEIILGMPYSENVDIWSLGCIFGEMFLERILFPGYDYIDQWSKITSELGSPSEDFVNRLEPQVREYVLSQPHIPQRSFVDLFPNDAFPQNNQDHANLNADMARDLLRKMLVLDPLRRITVDEALQHPYINLWFDDSEVNAPPPGRYNTELDERALSIEEWKELIFREVHSAPGDH</sequence>
<evidence type="ECO:0000256" key="1">
    <source>
        <dbReference type="ARBA" id="ARBA00022527"/>
    </source>
</evidence>
<dbReference type="SMART" id="SM00220">
    <property type="entry name" value="S_TKc"/>
    <property type="match status" value="1"/>
</dbReference>
<dbReference type="Gene3D" id="3.30.200.20">
    <property type="entry name" value="Phosphorylase Kinase, domain 1"/>
    <property type="match status" value="1"/>
</dbReference>
<dbReference type="InterPro" id="IPR011009">
    <property type="entry name" value="Kinase-like_dom_sf"/>
</dbReference>
<protein>
    <recommendedName>
        <fullName evidence="9">Stress-activated protein kinase JNK</fullName>
        <ecNumber evidence="9">2.7.11.24</ecNumber>
    </recommendedName>
</protein>
<feature type="domain" description="Protein kinase" evidence="10">
    <location>
        <begin position="34"/>
        <end position="330"/>
    </location>
</feature>
<dbReference type="AlphaFoldDB" id="A0A0X3NZG9"/>
<name>A0A0X3NZG9_SCHSO</name>
<dbReference type="EC" id="2.7.11.24" evidence="9"/>
<evidence type="ECO:0000256" key="7">
    <source>
        <dbReference type="ARBA" id="ARBA00047592"/>
    </source>
</evidence>
<keyword evidence="1 9" id="KW-0723">Serine/threonine-protein kinase</keyword>
<comment type="catalytic activity">
    <reaction evidence="8">
        <text>L-seryl-[protein] + ATP = O-phospho-L-seryl-[protein] + ADP + H(+)</text>
        <dbReference type="Rhea" id="RHEA:17989"/>
        <dbReference type="Rhea" id="RHEA-COMP:9863"/>
        <dbReference type="Rhea" id="RHEA-COMP:11604"/>
        <dbReference type="ChEBI" id="CHEBI:15378"/>
        <dbReference type="ChEBI" id="CHEBI:29999"/>
        <dbReference type="ChEBI" id="CHEBI:30616"/>
        <dbReference type="ChEBI" id="CHEBI:83421"/>
        <dbReference type="ChEBI" id="CHEBI:456216"/>
        <dbReference type="EC" id="2.7.11.24"/>
    </reaction>
</comment>
<keyword evidence="4 9" id="KW-0547">Nucleotide-binding</keyword>
<dbReference type="GO" id="GO:0106310">
    <property type="term" value="F:protein serine kinase activity"/>
    <property type="evidence" value="ECO:0007669"/>
    <property type="project" value="UniProtKB-UniRule"/>
</dbReference>
<evidence type="ECO:0000259" key="10">
    <source>
        <dbReference type="PROSITE" id="PS50011"/>
    </source>
</evidence>
<dbReference type="GO" id="GO:0005524">
    <property type="term" value="F:ATP binding"/>
    <property type="evidence" value="ECO:0007669"/>
    <property type="project" value="UniProtKB-UniRule"/>
</dbReference>
<keyword evidence="3 9" id="KW-0808">Transferase</keyword>
<keyword evidence="5 9" id="KW-0418">Kinase</keyword>
<dbReference type="FunFam" id="3.30.200.20:FF:000210">
    <property type="entry name" value="Mitogen-activated protein kinase"/>
    <property type="match status" value="1"/>
</dbReference>
<comment type="catalytic activity">
    <reaction evidence="7">
        <text>L-threonyl-[protein] + ATP = O-phospho-L-threonyl-[protein] + ADP + H(+)</text>
        <dbReference type="Rhea" id="RHEA:46608"/>
        <dbReference type="Rhea" id="RHEA-COMP:11060"/>
        <dbReference type="Rhea" id="RHEA-COMP:11605"/>
        <dbReference type="ChEBI" id="CHEBI:15378"/>
        <dbReference type="ChEBI" id="CHEBI:30013"/>
        <dbReference type="ChEBI" id="CHEBI:30616"/>
        <dbReference type="ChEBI" id="CHEBI:61977"/>
        <dbReference type="ChEBI" id="CHEBI:456216"/>
        <dbReference type="EC" id="2.7.11.24"/>
    </reaction>
</comment>
<dbReference type="PROSITE" id="PS01351">
    <property type="entry name" value="MAPK"/>
    <property type="match status" value="1"/>
</dbReference>
<evidence type="ECO:0000256" key="2">
    <source>
        <dbReference type="ARBA" id="ARBA00022553"/>
    </source>
</evidence>
<keyword evidence="9" id="KW-0460">Magnesium</keyword>
<organism evidence="11">
    <name type="scientific">Schistocephalus solidus</name>
    <name type="common">Tapeworm</name>
    <dbReference type="NCBI Taxonomy" id="70667"/>
    <lineage>
        <taxon>Eukaryota</taxon>
        <taxon>Metazoa</taxon>
        <taxon>Spiralia</taxon>
        <taxon>Lophotrochozoa</taxon>
        <taxon>Platyhelminthes</taxon>
        <taxon>Cestoda</taxon>
        <taxon>Eucestoda</taxon>
        <taxon>Diphyllobothriidea</taxon>
        <taxon>Diphyllobothriidae</taxon>
        <taxon>Schistocephalus</taxon>
    </lineage>
</organism>
<dbReference type="InterPro" id="IPR050117">
    <property type="entry name" value="MAPK"/>
</dbReference>
<dbReference type="InterPro" id="IPR000719">
    <property type="entry name" value="Prot_kinase_dom"/>
</dbReference>
<accession>A0A0X3NZG9</accession>
<comment type="cofactor">
    <cofactor evidence="9">
        <name>Mg(2+)</name>
        <dbReference type="ChEBI" id="CHEBI:18420"/>
    </cofactor>
</comment>
<reference evidence="11" key="1">
    <citation type="submission" date="2016-01" db="EMBL/GenBank/DDBJ databases">
        <title>Reference transcriptome for the parasite Schistocephalus solidus: insights into the molecular evolution of parasitism.</title>
        <authorList>
            <person name="Hebert F.O."/>
            <person name="Grambauer S."/>
            <person name="Barber I."/>
            <person name="Landry C.R."/>
            <person name="Aubin-Horth N."/>
        </authorList>
    </citation>
    <scope>NUCLEOTIDE SEQUENCE</scope>
</reference>
<evidence type="ECO:0000256" key="9">
    <source>
        <dbReference type="RuleBase" id="RU368052"/>
    </source>
</evidence>
<dbReference type="FunFam" id="1.10.510.10:FF:000624">
    <property type="entry name" value="Mitogen-activated protein kinase"/>
    <property type="match status" value="1"/>
</dbReference>
<keyword evidence="6 9" id="KW-0067">ATP-binding</keyword>
<dbReference type="EMBL" id="GEEE01018176">
    <property type="protein sequence ID" value="JAP45049.1"/>
    <property type="molecule type" value="Transcribed_RNA"/>
</dbReference>
<dbReference type="CDD" id="cd07850">
    <property type="entry name" value="STKc_JNK"/>
    <property type="match status" value="1"/>
</dbReference>
<comment type="similarity">
    <text evidence="9">Belongs to the protein kinase superfamily. CMGC Ser/Thr protein kinase family. MAP kinase subfamily.</text>
</comment>
<comment type="function">
    <text evidence="9">Responds to activation by environmental stress and pro-inflammatory cytokines by phosphorylating a number of transcription factors, and thus regulates transcriptional activity.</text>
</comment>
<evidence type="ECO:0000256" key="3">
    <source>
        <dbReference type="ARBA" id="ARBA00022679"/>
    </source>
</evidence>
<dbReference type="PRINTS" id="PR01772">
    <property type="entry name" value="JNKMAPKINASE"/>
</dbReference>
<dbReference type="Pfam" id="PF00069">
    <property type="entry name" value="Pkinase"/>
    <property type="match status" value="1"/>
</dbReference>
<keyword evidence="2 9" id="KW-0597">Phosphoprotein</keyword>
<evidence type="ECO:0000256" key="5">
    <source>
        <dbReference type="ARBA" id="ARBA00022777"/>
    </source>
</evidence>
<evidence type="ECO:0000256" key="4">
    <source>
        <dbReference type="ARBA" id="ARBA00022741"/>
    </source>
</evidence>
<dbReference type="Gene3D" id="1.10.510.10">
    <property type="entry name" value="Transferase(Phosphotransferase) domain 1"/>
    <property type="match status" value="1"/>
</dbReference>
<dbReference type="GO" id="GO:0005737">
    <property type="term" value="C:cytoplasm"/>
    <property type="evidence" value="ECO:0007669"/>
    <property type="project" value="UniProtKB-SubCell"/>
</dbReference>